<dbReference type="STRING" id="645134.A0A0L0H625"/>
<dbReference type="RefSeq" id="XP_016604406.1">
    <property type="nucleotide sequence ID" value="XM_016756425.1"/>
</dbReference>
<evidence type="ECO:0000256" key="1">
    <source>
        <dbReference type="ARBA" id="ARBA00010139"/>
    </source>
</evidence>
<dbReference type="AlphaFoldDB" id="A0A0L0H625"/>
<evidence type="ECO:0000256" key="5">
    <source>
        <dbReference type="SAM" id="Phobius"/>
    </source>
</evidence>
<name>A0A0L0H625_SPIPD</name>
<dbReference type="EMBL" id="KQ257469">
    <property type="protein sequence ID" value="KNC96366.1"/>
    <property type="molecule type" value="Genomic_DNA"/>
</dbReference>
<evidence type="ECO:0000313" key="7">
    <source>
        <dbReference type="Proteomes" id="UP000053201"/>
    </source>
</evidence>
<evidence type="ECO:0000256" key="3">
    <source>
        <dbReference type="ARBA" id="ARBA00022827"/>
    </source>
</evidence>
<keyword evidence="5" id="KW-0472">Membrane</keyword>
<keyword evidence="4" id="KW-0560">Oxidoreductase</keyword>
<dbReference type="VEuPathDB" id="FungiDB:SPPG_08266"/>
<dbReference type="GO" id="GO:0004499">
    <property type="term" value="F:N,N-dimethylaniline monooxygenase activity"/>
    <property type="evidence" value="ECO:0007669"/>
    <property type="project" value="InterPro"/>
</dbReference>
<dbReference type="OMA" id="SEKWIIP"/>
<evidence type="ECO:0000313" key="6">
    <source>
        <dbReference type="EMBL" id="KNC96366.1"/>
    </source>
</evidence>
<dbReference type="GO" id="GO:0050661">
    <property type="term" value="F:NADP binding"/>
    <property type="evidence" value="ECO:0007669"/>
    <property type="project" value="InterPro"/>
</dbReference>
<dbReference type="InterPro" id="IPR036188">
    <property type="entry name" value="FAD/NAD-bd_sf"/>
</dbReference>
<keyword evidence="5" id="KW-1133">Transmembrane helix</keyword>
<evidence type="ECO:0000256" key="2">
    <source>
        <dbReference type="ARBA" id="ARBA00022630"/>
    </source>
</evidence>
<dbReference type="OrthoDB" id="66881at2759"/>
<dbReference type="eggNOG" id="KOG1399">
    <property type="taxonomic scope" value="Eukaryota"/>
</dbReference>
<proteinExistence type="inferred from homology"/>
<gene>
    <name evidence="6" type="ORF">SPPG_08266</name>
</gene>
<dbReference type="Gene3D" id="3.50.50.60">
    <property type="entry name" value="FAD/NAD(P)-binding domain"/>
    <property type="match status" value="1"/>
</dbReference>
<comment type="similarity">
    <text evidence="1">Belongs to the FAD-binding monooxygenase family.</text>
</comment>
<dbReference type="Proteomes" id="UP000053201">
    <property type="component" value="Unassembled WGS sequence"/>
</dbReference>
<dbReference type="InParanoid" id="A0A0L0H625"/>
<sequence length="579" mass="64318">MTFLHIRLTLASIATTIISLFVWINLFLATGVSRLLAWAANQGWYPWLPSKSTKPQSARPRVAIIGAGVTGVSAGAACIRSSVECTIYEKGDQVGGVWARVNKTSALQFQALFYRFHPAVRFRTQFPSRDEILVELRRIWEMYDLPSRTRFNTPVTSVTYDAITQTYTVNGTDEYDAVISAVGTCGDILIPPFKGLDDFAGLKAHSSQMDKVDLDLNRGKRIVVVGSGASAVEVIDYVLQKLDGDETKLGSGEGMVEVTVIARHDKWIMPRGVLLSSIASMLPAQLGFLFEIFLRRFWYGSELHGMTPKRPFYASTPCLNTRYLDLIRNNKIRYIRGKLDTFTSTGVKVTGVAWDSQTMISRPAVFPEEGGTADVEADTVFFATGFKHPDSGFVDDEIWKGPQGGEFRPPNLFCVAFPPKYPTMLFLNDAYVDAVATAGHIHIGVLTRLLLTFLLDPATRPTPMEAATWVTKRKAKSSVDAKSRKWVGEEGVKSRLWGGYNRWEETGLAFYSYGELLYWVASTVFSRTSRWKYAMYIAGWNHSKVGKLARSFGDRADGKHGVDVNGDIGARKSDIAVGR</sequence>
<dbReference type="PANTHER" id="PTHR42877">
    <property type="entry name" value="L-ORNITHINE N(5)-MONOOXYGENASE-RELATED"/>
    <property type="match status" value="1"/>
</dbReference>
<protein>
    <recommendedName>
        <fullName evidence="8">FAD/NAD(P)-binding domain-containing protein</fullName>
    </recommendedName>
</protein>
<evidence type="ECO:0008006" key="8">
    <source>
        <dbReference type="Google" id="ProtNLM"/>
    </source>
</evidence>
<keyword evidence="5" id="KW-0812">Transmembrane</keyword>
<dbReference type="PRINTS" id="PR00419">
    <property type="entry name" value="ADXRDTASE"/>
</dbReference>
<dbReference type="SUPFAM" id="SSF51905">
    <property type="entry name" value="FAD/NAD(P)-binding domain"/>
    <property type="match status" value="1"/>
</dbReference>
<dbReference type="PANTHER" id="PTHR42877:SF4">
    <property type="entry name" value="FAD_NAD(P)-BINDING DOMAIN-CONTAINING PROTEIN-RELATED"/>
    <property type="match status" value="1"/>
</dbReference>
<organism evidence="6 7">
    <name type="scientific">Spizellomyces punctatus (strain DAOM BR117)</name>
    <dbReference type="NCBI Taxonomy" id="645134"/>
    <lineage>
        <taxon>Eukaryota</taxon>
        <taxon>Fungi</taxon>
        <taxon>Fungi incertae sedis</taxon>
        <taxon>Chytridiomycota</taxon>
        <taxon>Chytridiomycota incertae sedis</taxon>
        <taxon>Chytridiomycetes</taxon>
        <taxon>Spizellomycetales</taxon>
        <taxon>Spizellomycetaceae</taxon>
        <taxon>Spizellomyces</taxon>
    </lineage>
</organism>
<reference evidence="6 7" key="1">
    <citation type="submission" date="2009-08" db="EMBL/GenBank/DDBJ databases">
        <title>The Genome Sequence of Spizellomyces punctatus strain DAOM BR117.</title>
        <authorList>
            <consortium name="The Broad Institute Genome Sequencing Platform"/>
            <person name="Russ C."/>
            <person name="Cuomo C."/>
            <person name="Shea T."/>
            <person name="Young S.K."/>
            <person name="Zeng Q."/>
            <person name="Koehrsen M."/>
            <person name="Haas B."/>
            <person name="Borodovsky M."/>
            <person name="Guigo R."/>
            <person name="Alvarado L."/>
            <person name="Berlin A."/>
            <person name="Bochicchio J."/>
            <person name="Borenstein D."/>
            <person name="Chapman S."/>
            <person name="Chen Z."/>
            <person name="Engels R."/>
            <person name="Freedman E."/>
            <person name="Gellesch M."/>
            <person name="Goldberg J."/>
            <person name="Griggs A."/>
            <person name="Gujja S."/>
            <person name="Heiman D."/>
            <person name="Hepburn T."/>
            <person name="Howarth C."/>
            <person name="Jen D."/>
            <person name="Larson L."/>
            <person name="Lewis B."/>
            <person name="Mehta T."/>
            <person name="Park D."/>
            <person name="Pearson M."/>
            <person name="Roberts A."/>
            <person name="Saif S."/>
            <person name="Shenoy N."/>
            <person name="Sisk P."/>
            <person name="Stolte C."/>
            <person name="Sykes S."/>
            <person name="Thomson T."/>
            <person name="Walk T."/>
            <person name="White J."/>
            <person name="Yandava C."/>
            <person name="Burger G."/>
            <person name="Gray M.W."/>
            <person name="Holland P.W.H."/>
            <person name="King N."/>
            <person name="Lang F.B.F."/>
            <person name="Roger A.J."/>
            <person name="Ruiz-Trillo I."/>
            <person name="Lander E."/>
            <person name="Nusbaum C."/>
        </authorList>
    </citation>
    <scope>NUCLEOTIDE SEQUENCE [LARGE SCALE GENOMIC DNA]</scope>
    <source>
        <strain evidence="6 7">DAOM BR117</strain>
    </source>
</reference>
<feature type="transmembrane region" description="Helical" evidence="5">
    <location>
        <begin position="6"/>
        <end position="28"/>
    </location>
</feature>
<keyword evidence="3" id="KW-0274">FAD</keyword>
<dbReference type="InterPro" id="IPR051209">
    <property type="entry name" value="FAD-bind_Monooxygenase_sf"/>
</dbReference>
<feature type="transmembrane region" description="Helical" evidence="5">
    <location>
        <begin position="273"/>
        <end position="294"/>
    </location>
</feature>
<dbReference type="InterPro" id="IPR020946">
    <property type="entry name" value="Flavin_mOase-like"/>
</dbReference>
<dbReference type="GO" id="GO:0050660">
    <property type="term" value="F:flavin adenine dinucleotide binding"/>
    <property type="evidence" value="ECO:0007669"/>
    <property type="project" value="InterPro"/>
</dbReference>
<dbReference type="Pfam" id="PF00743">
    <property type="entry name" value="FMO-like"/>
    <property type="match status" value="1"/>
</dbReference>
<keyword evidence="2" id="KW-0285">Flavoprotein</keyword>
<evidence type="ECO:0000256" key="4">
    <source>
        <dbReference type="ARBA" id="ARBA00023002"/>
    </source>
</evidence>
<keyword evidence="7" id="KW-1185">Reference proteome</keyword>
<accession>A0A0L0H625</accession>
<dbReference type="GeneID" id="27691439"/>